<evidence type="ECO:0000313" key="12">
    <source>
        <dbReference type="EMBL" id="MBO8427270.1"/>
    </source>
</evidence>
<dbReference type="InterPro" id="IPR000811">
    <property type="entry name" value="Glyco_trans_35"/>
</dbReference>
<evidence type="ECO:0000256" key="4">
    <source>
        <dbReference type="ARBA" id="ARBA00022533"/>
    </source>
</evidence>
<protein>
    <recommendedName>
        <fullName evidence="11">Alpha-1,4 glucan phosphorylase</fullName>
        <ecNumber evidence="11">2.4.1.1</ecNumber>
    </recommendedName>
</protein>
<evidence type="ECO:0000313" key="13">
    <source>
        <dbReference type="Proteomes" id="UP000823613"/>
    </source>
</evidence>
<dbReference type="Proteomes" id="UP000823613">
    <property type="component" value="Unassembled WGS sequence"/>
</dbReference>
<dbReference type="PANTHER" id="PTHR11468:SF3">
    <property type="entry name" value="GLYCOGEN PHOSPHORYLASE, LIVER FORM"/>
    <property type="match status" value="1"/>
</dbReference>
<dbReference type="CDD" id="cd04300">
    <property type="entry name" value="GT35_Glycogen_Phosphorylase"/>
    <property type="match status" value="1"/>
</dbReference>
<keyword evidence="4" id="KW-0021">Allosteric enzyme</keyword>
<dbReference type="Pfam" id="PF00343">
    <property type="entry name" value="Phosphorylase"/>
    <property type="match status" value="1"/>
</dbReference>
<dbReference type="GO" id="GO:0005737">
    <property type="term" value="C:cytoplasm"/>
    <property type="evidence" value="ECO:0007669"/>
    <property type="project" value="TreeGrafter"/>
</dbReference>
<dbReference type="NCBIfam" id="TIGR02093">
    <property type="entry name" value="P_ylase"/>
    <property type="match status" value="1"/>
</dbReference>
<dbReference type="PANTHER" id="PTHR11468">
    <property type="entry name" value="GLYCOGEN PHOSPHORYLASE"/>
    <property type="match status" value="1"/>
</dbReference>
<keyword evidence="5 11" id="KW-0328">Glycosyltransferase</keyword>
<evidence type="ECO:0000256" key="1">
    <source>
        <dbReference type="ARBA" id="ARBA00001275"/>
    </source>
</evidence>
<keyword evidence="8 11" id="KW-0119">Carbohydrate metabolism</keyword>
<reference evidence="12" key="1">
    <citation type="submission" date="2020-10" db="EMBL/GenBank/DDBJ databases">
        <authorList>
            <person name="Gilroy R."/>
        </authorList>
    </citation>
    <scope>NUCLEOTIDE SEQUENCE</scope>
    <source>
        <strain evidence="12">11159</strain>
    </source>
</reference>
<dbReference type="PIRSF" id="PIRSF000460">
    <property type="entry name" value="Pprylas_GlgP"/>
    <property type="match status" value="1"/>
</dbReference>
<keyword evidence="7 10" id="KW-0663">Pyridoxal phosphate</keyword>
<dbReference type="AlphaFoldDB" id="A0A9D9DJG1"/>
<organism evidence="12 13">
    <name type="scientific">Candidatus Onthovivens merdipullorum</name>
    <dbReference type="NCBI Taxonomy" id="2840889"/>
    <lineage>
        <taxon>Bacteria</taxon>
        <taxon>Bacillati</taxon>
        <taxon>Bacillota</taxon>
        <taxon>Bacilli</taxon>
        <taxon>Bacillales</taxon>
        <taxon>Candidatus Onthovivens</taxon>
    </lineage>
</organism>
<evidence type="ECO:0000256" key="2">
    <source>
        <dbReference type="ARBA" id="ARBA00001933"/>
    </source>
</evidence>
<comment type="function">
    <text evidence="9">Phosphorylase is an important allosteric enzyme in carbohydrate metabolism. Enzymes from different sources differ in their regulatory mechanisms and in their natural substrates. However, all known phosphorylases share catalytic and structural properties.</text>
</comment>
<evidence type="ECO:0000256" key="6">
    <source>
        <dbReference type="ARBA" id="ARBA00022679"/>
    </source>
</evidence>
<comment type="cofactor">
    <cofactor evidence="2 11">
        <name>pyridoxal 5'-phosphate</name>
        <dbReference type="ChEBI" id="CHEBI:597326"/>
    </cofactor>
</comment>
<sequence>MFKNKEEFVELFKERLIAKYGKKPQEAHILEKYDILGELVRDYSGADWRNTREYVLEHKEKQLIYFSMEFLIGRLLTNNMMNMGIYDICKDGLSELGIDIGELEDVEVDAGLGNGGLGRLAACFLDSIASLNYPGYGNCIRYEYGFFKQKIVDEKQIELPDQWLTNGYVWEIRKPKHAVEVSFYGNAETYLKPDGGYGIRTVGATKVLAMPYDIYIPGYKNNLANSLRLWSAQPSEENLPNNVSFDDYLTTLKELSHGLYPDDSTEHGRILRLRQQYFLVSAGLQSALRGHLRRYGTLDNFYEKYVFQLNDTHPILAIPELMRLLMDEYGYGWDDAWKQVTQCIAYTNHTIMPEALEKWPIRYIQDLIPRCFMIIEEINRRQIIWMNENNISESEASDMLIIKDGMVRMTNLAIFTCFSVNGVAALHTKILENETFKTFYKYFPQKFNNKTNGVTHRRWLMYDNTKLSDLITSLIGESWKKNPENELEKLKDFVDDNKVLTKLMEIKHENKESLAKFIKDKYGIIVDTNSIFDTQIKRLHAYKRQLMNIFRIMHYYFEIKNNKNFKMYPHTFIFGAKAPGSYYFAKKIIELILHVADVVNNDKEVSKYMKVVFMENYGVSLAEKIIPATDISEQISTAGKEASGTSNMKFMMNGALTLGTLDGANVEISDRVGKDNCFIFGLKVNEIEKLKKSGTYNPWNEYNTNRHIRRLLDSLFNGPWCHEDNEFRSIFDEIMNHNDEYFILKDFESYLKESKKIEEYYLDRKAWARSCLVNIAMSGYFSSDRTIEEYNRDIWHLNKIPNFE</sequence>
<accession>A0A9D9DJG1</accession>
<comment type="similarity">
    <text evidence="3 11">Belongs to the glycogen phosphorylase family.</text>
</comment>
<proteinExistence type="inferred from homology"/>
<comment type="catalytic activity">
    <reaction evidence="1 11">
        <text>[(1-&gt;4)-alpha-D-glucosyl](n) + phosphate = [(1-&gt;4)-alpha-D-glucosyl](n-1) + alpha-D-glucose 1-phosphate</text>
        <dbReference type="Rhea" id="RHEA:41732"/>
        <dbReference type="Rhea" id="RHEA-COMP:9584"/>
        <dbReference type="Rhea" id="RHEA-COMP:9586"/>
        <dbReference type="ChEBI" id="CHEBI:15444"/>
        <dbReference type="ChEBI" id="CHEBI:43474"/>
        <dbReference type="ChEBI" id="CHEBI:58601"/>
        <dbReference type="EC" id="2.4.1.1"/>
    </reaction>
</comment>
<dbReference type="FunFam" id="3.40.50.2000:FF:000003">
    <property type="entry name" value="Alpha-1,4 glucan phosphorylase"/>
    <property type="match status" value="1"/>
</dbReference>
<gene>
    <name evidence="12" type="ORF">IAC58_01760</name>
</gene>
<dbReference type="InterPro" id="IPR011833">
    <property type="entry name" value="Glycg_phsphrylas"/>
</dbReference>
<comment type="function">
    <text evidence="11">Allosteric enzyme that catalyzes the rate-limiting step in glycogen catabolism, the phosphorolytic cleavage of glycogen to produce glucose-1-phosphate, and plays a central role in maintaining cellular and organismal glucose homeostasis.</text>
</comment>
<evidence type="ECO:0000256" key="9">
    <source>
        <dbReference type="ARBA" id="ARBA00025174"/>
    </source>
</evidence>
<comment type="caution">
    <text evidence="12">The sequence shown here is derived from an EMBL/GenBank/DDBJ whole genome shotgun (WGS) entry which is preliminary data.</text>
</comment>
<feature type="modified residue" description="N6-(pyridoxal phosphate)lysine" evidence="10">
    <location>
        <position position="649"/>
    </location>
</feature>
<dbReference type="SUPFAM" id="SSF53756">
    <property type="entry name" value="UDP-Glycosyltransferase/glycogen phosphorylase"/>
    <property type="match status" value="1"/>
</dbReference>
<name>A0A9D9DJG1_9BACL</name>
<keyword evidence="6 11" id="KW-0808">Transferase</keyword>
<dbReference type="GO" id="GO:0008184">
    <property type="term" value="F:glycogen phosphorylase activity"/>
    <property type="evidence" value="ECO:0007669"/>
    <property type="project" value="InterPro"/>
</dbReference>
<dbReference type="Gene3D" id="3.40.50.2000">
    <property type="entry name" value="Glycogen Phosphorylase B"/>
    <property type="match status" value="2"/>
</dbReference>
<evidence type="ECO:0000256" key="8">
    <source>
        <dbReference type="ARBA" id="ARBA00023277"/>
    </source>
</evidence>
<dbReference type="PROSITE" id="PS00102">
    <property type="entry name" value="PHOSPHORYLASE"/>
    <property type="match status" value="1"/>
</dbReference>
<evidence type="ECO:0000256" key="5">
    <source>
        <dbReference type="ARBA" id="ARBA00022676"/>
    </source>
</evidence>
<evidence type="ECO:0000256" key="3">
    <source>
        <dbReference type="ARBA" id="ARBA00006047"/>
    </source>
</evidence>
<dbReference type="InterPro" id="IPR035090">
    <property type="entry name" value="Pyridoxal_P_attach_site"/>
</dbReference>
<evidence type="ECO:0000256" key="11">
    <source>
        <dbReference type="RuleBase" id="RU000587"/>
    </source>
</evidence>
<dbReference type="EMBL" id="JADIMY010000035">
    <property type="protein sequence ID" value="MBO8427270.1"/>
    <property type="molecule type" value="Genomic_DNA"/>
</dbReference>
<reference evidence="12" key="2">
    <citation type="journal article" date="2021" name="PeerJ">
        <title>Extensive microbial diversity within the chicken gut microbiome revealed by metagenomics and culture.</title>
        <authorList>
            <person name="Gilroy R."/>
            <person name="Ravi A."/>
            <person name="Getino M."/>
            <person name="Pursley I."/>
            <person name="Horton D.L."/>
            <person name="Alikhan N.F."/>
            <person name="Baker D."/>
            <person name="Gharbi K."/>
            <person name="Hall N."/>
            <person name="Watson M."/>
            <person name="Adriaenssens E.M."/>
            <person name="Foster-Nyarko E."/>
            <person name="Jarju S."/>
            <person name="Secka A."/>
            <person name="Antonio M."/>
            <person name="Oren A."/>
            <person name="Chaudhuri R.R."/>
            <person name="La Ragione R."/>
            <person name="Hildebrand F."/>
            <person name="Pallen M.J."/>
        </authorList>
    </citation>
    <scope>NUCLEOTIDE SEQUENCE</scope>
    <source>
        <strain evidence="12">11159</strain>
    </source>
</reference>
<evidence type="ECO:0000256" key="10">
    <source>
        <dbReference type="PIRSR" id="PIRSR000460-1"/>
    </source>
</evidence>
<dbReference type="GO" id="GO:0030170">
    <property type="term" value="F:pyridoxal phosphate binding"/>
    <property type="evidence" value="ECO:0007669"/>
    <property type="project" value="InterPro"/>
</dbReference>
<dbReference type="GO" id="GO:0005980">
    <property type="term" value="P:glycogen catabolic process"/>
    <property type="evidence" value="ECO:0007669"/>
    <property type="project" value="TreeGrafter"/>
</dbReference>
<evidence type="ECO:0000256" key="7">
    <source>
        <dbReference type="ARBA" id="ARBA00022898"/>
    </source>
</evidence>
<dbReference type="EC" id="2.4.1.1" evidence="11"/>